<reference evidence="1 2" key="1">
    <citation type="journal article" date="2013" name="Curr. Biol.">
        <title>The Genome of the Foraminiferan Reticulomyxa filosa.</title>
        <authorList>
            <person name="Glockner G."/>
            <person name="Hulsmann N."/>
            <person name="Schleicher M."/>
            <person name="Noegel A.A."/>
            <person name="Eichinger L."/>
            <person name="Gallinger C."/>
            <person name="Pawlowski J."/>
            <person name="Sierra R."/>
            <person name="Euteneuer U."/>
            <person name="Pillet L."/>
            <person name="Moustafa A."/>
            <person name="Platzer M."/>
            <person name="Groth M."/>
            <person name="Szafranski K."/>
            <person name="Schliwa M."/>
        </authorList>
    </citation>
    <scope>NUCLEOTIDE SEQUENCE [LARGE SCALE GENOMIC DNA]</scope>
</reference>
<accession>X6LJH7</accession>
<comment type="caution">
    <text evidence="1">The sequence shown here is derived from an EMBL/GenBank/DDBJ whole genome shotgun (WGS) entry which is preliminary data.</text>
</comment>
<evidence type="ECO:0000313" key="1">
    <source>
        <dbReference type="EMBL" id="ETO01774.1"/>
    </source>
</evidence>
<gene>
    <name evidence="1" type="ORF">RFI_35665</name>
</gene>
<name>X6LJH7_RETFI</name>
<proteinExistence type="predicted"/>
<dbReference type="Proteomes" id="UP000023152">
    <property type="component" value="Unassembled WGS sequence"/>
</dbReference>
<sequence length="93" mass="11425">MTNFFLNIFFSCEQVNKKNEFFFSLYVFCFMEFLFQKTEENMNKIAALQTQTFIETNIIDYIYLSLKKNKKEIIYRAYLETELGLEMWNMYLL</sequence>
<dbReference type="EMBL" id="ASPP01037445">
    <property type="protein sequence ID" value="ETO01774.1"/>
    <property type="molecule type" value="Genomic_DNA"/>
</dbReference>
<protein>
    <submittedName>
        <fullName evidence="1">Uncharacterized protein</fullName>
    </submittedName>
</protein>
<keyword evidence="2" id="KW-1185">Reference proteome</keyword>
<organism evidence="1 2">
    <name type="scientific">Reticulomyxa filosa</name>
    <dbReference type="NCBI Taxonomy" id="46433"/>
    <lineage>
        <taxon>Eukaryota</taxon>
        <taxon>Sar</taxon>
        <taxon>Rhizaria</taxon>
        <taxon>Retaria</taxon>
        <taxon>Foraminifera</taxon>
        <taxon>Monothalamids</taxon>
        <taxon>Reticulomyxidae</taxon>
        <taxon>Reticulomyxa</taxon>
    </lineage>
</organism>
<evidence type="ECO:0000313" key="2">
    <source>
        <dbReference type="Proteomes" id="UP000023152"/>
    </source>
</evidence>
<dbReference type="AlphaFoldDB" id="X6LJH7"/>